<dbReference type="AlphaFoldDB" id="A0A0F9XH98"/>
<sequence>MGYTKTWCDCGSVMILESIDDGVEEYKCSDEECTETKKIGFPIDKEEQPHGR</sequence>
<gene>
    <name evidence="1" type="ORF">LCGC14_0145510</name>
</gene>
<dbReference type="EMBL" id="LAZR01000051">
    <property type="protein sequence ID" value="KKN98446.1"/>
    <property type="molecule type" value="Genomic_DNA"/>
</dbReference>
<comment type="caution">
    <text evidence="1">The sequence shown here is derived from an EMBL/GenBank/DDBJ whole genome shotgun (WGS) entry which is preliminary data.</text>
</comment>
<name>A0A0F9XH98_9ZZZZ</name>
<organism evidence="1">
    <name type="scientific">marine sediment metagenome</name>
    <dbReference type="NCBI Taxonomy" id="412755"/>
    <lineage>
        <taxon>unclassified sequences</taxon>
        <taxon>metagenomes</taxon>
        <taxon>ecological metagenomes</taxon>
    </lineage>
</organism>
<proteinExistence type="predicted"/>
<protein>
    <submittedName>
        <fullName evidence="1">Uncharacterized protein</fullName>
    </submittedName>
</protein>
<accession>A0A0F9XH98</accession>
<evidence type="ECO:0000313" key="1">
    <source>
        <dbReference type="EMBL" id="KKN98446.1"/>
    </source>
</evidence>
<reference evidence="1" key="1">
    <citation type="journal article" date="2015" name="Nature">
        <title>Complex archaea that bridge the gap between prokaryotes and eukaryotes.</title>
        <authorList>
            <person name="Spang A."/>
            <person name="Saw J.H."/>
            <person name="Jorgensen S.L."/>
            <person name="Zaremba-Niedzwiedzka K."/>
            <person name="Martijn J."/>
            <person name="Lind A.E."/>
            <person name="van Eijk R."/>
            <person name="Schleper C."/>
            <person name="Guy L."/>
            <person name="Ettema T.J."/>
        </authorList>
    </citation>
    <scope>NUCLEOTIDE SEQUENCE</scope>
</reference>